<comment type="caution">
    <text evidence="2">The sequence shown here is derived from an EMBL/GenBank/DDBJ whole genome shotgun (WGS) entry which is preliminary data.</text>
</comment>
<dbReference type="InterPro" id="IPR051729">
    <property type="entry name" value="Opine/Lysopine_DH"/>
</dbReference>
<dbReference type="InterPro" id="IPR003421">
    <property type="entry name" value="Opine_DH"/>
</dbReference>
<sequence length="266" mass="30402">MEAHIRGLVTYTAVHCPLITDNAPSTSSCYCSVELFGLEGQTFVTPVILRYVIDDMFDYYLPCSFLSLTLSVDNQIIHPCRCYGLWKRYGGKWAAEDDIPFFYKDFDDVSAECMMLLDADYSSVRDAVRKAFPDREFKYMLDYLTLERVTHNSKHANIKDSFKNSEQLALIKTPTMKLDDGTYALDTEGRFFTDDIPYGVLIARWVGQEFGVETPFIDEIIEWAGSMRGEHFLKDGKIDLDYCLREIGKTGIPPAYGITDVKEILD</sequence>
<keyword evidence="2" id="KW-0560">Oxidoreductase</keyword>
<gene>
    <name evidence="2" type="ORF">QTG54_003399</name>
</gene>
<dbReference type="GO" id="GO:0016491">
    <property type="term" value="F:oxidoreductase activity"/>
    <property type="evidence" value="ECO:0007669"/>
    <property type="project" value="UniProtKB-KW"/>
</dbReference>
<dbReference type="EMBL" id="JATAAI010000005">
    <property type="protein sequence ID" value="KAK1745475.1"/>
    <property type="molecule type" value="Genomic_DNA"/>
</dbReference>
<evidence type="ECO:0000259" key="1">
    <source>
        <dbReference type="Pfam" id="PF02317"/>
    </source>
</evidence>
<dbReference type="PANTHER" id="PTHR38015:SF1">
    <property type="entry name" value="OPINE DEHYDROGENASE DOMAIN-CONTAINING PROTEIN"/>
    <property type="match status" value="1"/>
</dbReference>
<name>A0AAD8YI26_9STRA</name>
<evidence type="ECO:0000313" key="3">
    <source>
        <dbReference type="Proteomes" id="UP001224775"/>
    </source>
</evidence>
<dbReference type="Pfam" id="PF02317">
    <property type="entry name" value="Octopine_DH"/>
    <property type="match status" value="1"/>
</dbReference>
<dbReference type="Proteomes" id="UP001224775">
    <property type="component" value="Unassembled WGS sequence"/>
</dbReference>
<reference evidence="2" key="1">
    <citation type="submission" date="2023-06" db="EMBL/GenBank/DDBJ databases">
        <title>Survivors Of The Sea: Transcriptome response of Skeletonema marinoi to long-term dormancy.</title>
        <authorList>
            <person name="Pinder M.I.M."/>
            <person name="Kourtchenko O."/>
            <person name="Robertson E.K."/>
            <person name="Larsson T."/>
            <person name="Maumus F."/>
            <person name="Osuna-Cruz C.M."/>
            <person name="Vancaester E."/>
            <person name="Stenow R."/>
            <person name="Vandepoele K."/>
            <person name="Ploug H."/>
            <person name="Bruchert V."/>
            <person name="Godhe A."/>
            <person name="Topel M."/>
        </authorList>
    </citation>
    <scope>NUCLEOTIDE SEQUENCE</scope>
    <source>
        <strain evidence="2">R05AC</strain>
    </source>
</reference>
<dbReference type="SUPFAM" id="SSF48179">
    <property type="entry name" value="6-phosphogluconate dehydrogenase C-terminal domain-like"/>
    <property type="match status" value="1"/>
</dbReference>
<organism evidence="2 3">
    <name type="scientific">Skeletonema marinoi</name>
    <dbReference type="NCBI Taxonomy" id="267567"/>
    <lineage>
        <taxon>Eukaryota</taxon>
        <taxon>Sar</taxon>
        <taxon>Stramenopiles</taxon>
        <taxon>Ochrophyta</taxon>
        <taxon>Bacillariophyta</taxon>
        <taxon>Coscinodiscophyceae</taxon>
        <taxon>Thalassiosirophycidae</taxon>
        <taxon>Thalassiosirales</taxon>
        <taxon>Skeletonemataceae</taxon>
        <taxon>Skeletonema</taxon>
        <taxon>Skeletonema marinoi-dohrnii complex</taxon>
    </lineage>
</organism>
<protein>
    <submittedName>
        <fullName evidence="2">NAD/NADP octopine/nopaline dehydrogenase family protein</fullName>
        <ecNumber evidence="2">1.5.1.-</ecNumber>
    </submittedName>
</protein>
<dbReference type="EC" id="1.5.1.-" evidence="2"/>
<accession>A0AAD8YI26</accession>
<dbReference type="InterPro" id="IPR013328">
    <property type="entry name" value="6PGD_dom2"/>
</dbReference>
<dbReference type="AlphaFoldDB" id="A0AAD8YI26"/>
<feature type="domain" description="Opine dehydrogenase" evidence="1">
    <location>
        <begin position="64"/>
        <end position="227"/>
    </location>
</feature>
<dbReference type="InterPro" id="IPR008927">
    <property type="entry name" value="6-PGluconate_DH-like_C_sf"/>
</dbReference>
<evidence type="ECO:0000313" key="2">
    <source>
        <dbReference type="EMBL" id="KAK1745475.1"/>
    </source>
</evidence>
<keyword evidence="3" id="KW-1185">Reference proteome</keyword>
<dbReference type="Gene3D" id="1.10.1040.10">
    <property type="entry name" value="N-(1-d-carboxylethyl)-l-norvaline Dehydrogenase, domain 2"/>
    <property type="match status" value="1"/>
</dbReference>
<dbReference type="PANTHER" id="PTHR38015">
    <property type="entry name" value="BLR6086 PROTEIN"/>
    <property type="match status" value="1"/>
</dbReference>
<proteinExistence type="predicted"/>